<gene>
    <name evidence="4" type="ORF">FRZ44_47700</name>
</gene>
<dbReference type="OrthoDB" id="8477406at2"/>
<dbReference type="SUPFAM" id="SSF51679">
    <property type="entry name" value="Bacterial luciferase-like"/>
    <property type="match status" value="1"/>
</dbReference>
<dbReference type="InterPro" id="IPR036661">
    <property type="entry name" value="Luciferase-like_sf"/>
</dbReference>
<evidence type="ECO:0000313" key="5">
    <source>
        <dbReference type="Proteomes" id="UP000326202"/>
    </source>
</evidence>
<evidence type="ECO:0000313" key="4">
    <source>
        <dbReference type="EMBL" id="QEX19456.1"/>
    </source>
</evidence>
<dbReference type="RefSeq" id="WP_151179516.1">
    <property type="nucleotide sequence ID" value="NZ_CP042906.1"/>
</dbReference>
<dbReference type="InterPro" id="IPR050766">
    <property type="entry name" value="Bact_Lucif_Oxidored"/>
</dbReference>
<feature type="domain" description="Luciferase-like" evidence="3">
    <location>
        <begin position="1"/>
        <end position="314"/>
    </location>
</feature>
<proteinExistence type="predicted"/>
<dbReference type="KEGG" id="htq:FRZ44_47700"/>
<keyword evidence="1" id="KW-0560">Oxidoreductase</keyword>
<evidence type="ECO:0000256" key="1">
    <source>
        <dbReference type="ARBA" id="ARBA00023002"/>
    </source>
</evidence>
<dbReference type="Gene3D" id="3.20.20.30">
    <property type="entry name" value="Luciferase-like domain"/>
    <property type="match status" value="1"/>
</dbReference>
<protein>
    <submittedName>
        <fullName evidence="4">Luciferase</fullName>
    </submittedName>
</protein>
<keyword evidence="5" id="KW-1185">Reference proteome</keyword>
<organism evidence="4 5">
    <name type="scientific">Hypericibacter terrae</name>
    <dbReference type="NCBI Taxonomy" id="2602015"/>
    <lineage>
        <taxon>Bacteria</taxon>
        <taxon>Pseudomonadati</taxon>
        <taxon>Pseudomonadota</taxon>
        <taxon>Alphaproteobacteria</taxon>
        <taxon>Rhodospirillales</taxon>
        <taxon>Dongiaceae</taxon>
        <taxon>Hypericibacter</taxon>
    </lineage>
</organism>
<keyword evidence="2" id="KW-0503">Monooxygenase</keyword>
<dbReference type="GO" id="GO:0016705">
    <property type="term" value="F:oxidoreductase activity, acting on paired donors, with incorporation or reduction of molecular oxygen"/>
    <property type="evidence" value="ECO:0007669"/>
    <property type="project" value="InterPro"/>
</dbReference>
<dbReference type="Proteomes" id="UP000326202">
    <property type="component" value="Chromosome"/>
</dbReference>
<reference evidence="4 5" key="1">
    <citation type="submission" date="2019-08" db="EMBL/GenBank/DDBJ databases">
        <title>Hyperibacter terrae gen. nov., sp. nov. and Hyperibacter viscosus sp. nov., two new members in the family Rhodospirillaceae isolated from the rhizosphere of Hypericum perforatum.</title>
        <authorList>
            <person name="Noviana Z."/>
        </authorList>
    </citation>
    <scope>NUCLEOTIDE SEQUENCE [LARGE SCALE GENOMIC DNA]</scope>
    <source>
        <strain evidence="4 5">R5913</strain>
    </source>
</reference>
<name>A0A5J6MXF7_9PROT</name>
<evidence type="ECO:0000259" key="3">
    <source>
        <dbReference type="Pfam" id="PF00296"/>
    </source>
</evidence>
<evidence type="ECO:0000256" key="2">
    <source>
        <dbReference type="ARBA" id="ARBA00023033"/>
    </source>
</evidence>
<dbReference type="AlphaFoldDB" id="A0A5J6MXF7"/>
<sequence length="357" mass="40260">MKFTLVINMERLDPQVSMRDVAREVLEMVQMADAGGFEIAWAAEHHGIEMTVSPGPFQLLAWWAAHTSRIRLGTAVVVAPYWHPLKLAGEAALFDLLSGGRLEFGIGRGAYQREFDRLAGGLDQRVGVAYMQEMLPALKRLWEGDYAHQGQYWSFPTATSVPKPIQKPHPRIWVAARDPGTFDWAVKNECSIMTWALSRPFAEVELYKERFETALKNNPGVKRPAFMTMRHTSVYERPGDWEAPVNSAMRQSGQFENLFKNLGGVTNGFVETVDLAAFAQRNEFDPQAMKENLMFGTPDEVIRKLKRYEALGTDYFCYSSAFGQPMSDQKRSLALFIKEVMPAFAEAPATRPRAVAI</sequence>
<dbReference type="PANTHER" id="PTHR30137">
    <property type="entry name" value="LUCIFERASE-LIKE MONOOXYGENASE"/>
    <property type="match status" value="1"/>
</dbReference>
<dbReference type="GO" id="GO:0005829">
    <property type="term" value="C:cytosol"/>
    <property type="evidence" value="ECO:0007669"/>
    <property type="project" value="TreeGrafter"/>
</dbReference>
<dbReference type="Pfam" id="PF00296">
    <property type="entry name" value="Bac_luciferase"/>
    <property type="match status" value="1"/>
</dbReference>
<dbReference type="GO" id="GO:0004497">
    <property type="term" value="F:monooxygenase activity"/>
    <property type="evidence" value="ECO:0007669"/>
    <property type="project" value="UniProtKB-KW"/>
</dbReference>
<accession>A0A5J6MXF7</accession>
<dbReference type="EMBL" id="CP042906">
    <property type="protein sequence ID" value="QEX19456.1"/>
    <property type="molecule type" value="Genomic_DNA"/>
</dbReference>
<dbReference type="PANTHER" id="PTHR30137:SF8">
    <property type="entry name" value="BLR5498 PROTEIN"/>
    <property type="match status" value="1"/>
</dbReference>
<dbReference type="InterPro" id="IPR011251">
    <property type="entry name" value="Luciferase-like_dom"/>
</dbReference>